<dbReference type="Proteomes" id="UP001222027">
    <property type="component" value="Unassembled WGS sequence"/>
</dbReference>
<proteinExistence type="predicted"/>
<name>A0AAV8PB31_ENSVE</name>
<protein>
    <submittedName>
        <fullName evidence="1">Uncharacterized protein</fullName>
    </submittedName>
</protein>
<sequence>MKLSLVPSISSTVEMDFTGDTRSYNTIINPHMTRKSFTEKHRPGDPLKPAHEKIGVVDAQWIVNRVIPSIGDQVRERCMLEWSQFQARLARADRAHIDGTARG</sequence>
<keyword evidence="2" id="KW-1185">Reference proteome</keyword>
<dbReference type="AlphaFoldDB" id="A0AAV8PB31"/>
<evidence type="ECO:0000313" key="1">
    <source>
        <dbReference type="EMBL" id="KAJ8475636.1"/>
    </source>
</evidence>
<organism evidence="1 2">
    <name type="scientific">Ensete ventricosum</name>
    <name type="common">Abyssinian banana</name>
    <name type="synonym">Musa ensete</name>
    <dbReference type="NCBI Taxonomy" id="4639"/>
    <lineage>
        <taxon>Eukaryota</taxon>
        <taxon>Viridiplantae</taxon>
        <taxon>Streptophyta</taxon>
        <taxon>Embryophyta</taxon>
        <taxon>Tracheophyta</taxon>
        <taxon>Spermatophyta</taxon>
        <taxon>Magnoliopsida</taxon>
        <taxon>Liliopsida</taxon>
        <taxon>Zingiberales</taxon>
        <taxon>Musaceae</taxon>
        <taxon>Ensete</taxon>
    </lineage>
</organism>
<gene>
    <name evidence="1" type="ORF">OPV22_019363</name>
</gene>
<dbReference type="EMBL" id="JAQQAF010000006">
    <property type="protein sequence ID" value="KAJ8475636.1"/>
    <property type="molecule type" value="Genomic_DNA"/>
</dbReference>
<reference evidence="1 2" key="1">
    <citation type="submission" date="2022-12" db="EMBL/GenBank/DDBJ databases">
        <title>Chromosome-scale assembly of the Ensete ventricosum genome.</title>
        <authorList>
            <person name="Dussert Y."/>
            <person name="Stocks J."/>
            <person name="Wendawek A."/>
            <person name="Woldeyes F."/>
            <person name="Nichols R.A."/>
            <person name="Borrell J.S."/>
        </authorList>
    </citation>
    <scope>NUCLEOTIDE SEQUENCE [LARGE SCALE GENOMIC DNA]</scope>
    <source>
        <strain evidence="2">cv. Maze</strain>
        <tissue evidence="1">Seeds</tissue>
    </source>
</reference>
<evidence type="ECO:0000313" key="2">
    <source>
        <dbReference type="Proteomes" id="UP001222027"/>
    </source>
</evidence>
<comment type="caution">
    <text evidence="1">The sequence shown here is derived from an EMBL/GenBank/DDBJ whole genome shotgun (WGS) entry which is preliminary data.</text>
</comment>
<accession>A0AAV8PB31</accession>